<dbReference type="Gene3D" id="3.20.20.190">
    <property type="entry name" value="Phosphatidylinositol (PI) phosphodiesterase"/>
    <property type="match status" value="1"/>
</dbReference>
<dbReference type="EMBL" id="VLPK01000001">
    <property type="protein sequence ID" value="TSJ44330.1"/>
    <property type="molecule type" value="Genomic_DNA"/>
</dbReference>
<dbReference type="Proteomes" id="UP000318733">
    <property type="component" value="Unassembled WGS sequence"/>
</dbReference>
<reference evidence="3 4" key="1">
    <citation type="submission" date="2019-07" db="EMBL/GenBank/DDBJ databases">
        <authorList>
            <person name="Huq M.A."/>
        </authorList>
    </citation>
    <scope>NUCLEOTIDE SEQUENCE [LARGE SCALE GENOMIC DNA]</scope>
    <source>
        <strain evidence="3 4">MAH-19</strain>
    </source>
</reference>
<feature type="chain" id="PRO_5021895110" evidence="1">
    <location>
        <begin position="19"/>
        <end position="296"/>
    </location>
</feature>
<evidence type="ECO:0000313" key="4">
    <source>
        <dbReference type="Proteomes" id="UP000318733"/>
    </source>
</evidence>
<dbReference type="PANTHER" id="PTHR46211">
    <property type="entry name" value="GLYCEROPHOSPHORYL DIESTER PHOSPHODIESTERASE"/>
    <property type="match status" value="1"/>
</dbReference>
<protein>
    <submittedName>
        <fullName evidence="3">Glycerophosphodiester phosphodiesterase</fullName>
    </submittedName>
</protein>
<proteinExistence type="predicted"/>
<dbReference type="SUPFAM" id="SSF51695">
    <property type="entry name" value="PLC-like phosphodiesterases"/>
    <property type="match status" value="1"/>
</dbReference>
<dbReference type="GO" id="GO:0006629">
    <property type="term" value="P:lipid metabolic process"/>
    <property type="evidence" value="ECO:0007669"/>
    <property type="project" value="InterPro"/>
</dbReference>
<dbReference type="OrthoDB" id="384721at2"/>
<dbReference type="PANTHER" id="PTHR46211:SF14">
    <property type="entry name" value="GLYCEROPHOSPHODIESTER PHOSPHODIESTERASE"/>
    <property type="match status" value="1"/>
</dbReference>
<dbReference type="AlphaFoldDB" id="A0A556MWM7"/>
<gene>
    <name evidence="3" type="ORF">FO440_09170</name>
</gene>
<dbReference type="Pfam" id="PF03009">
    <property type="entry name" value="GDPD"/>
    <property type="match status" value="1"/>
</dbReference>
<dbReference type="InterPro" id="IPR017946">
    <property type="entry name" value="PLC-like_Pdiesterase_TIM-brl"/>
</dbReference>
<sequence length="296" mass="33236">MKYVLTLLAVVSFSTLKAQDTFDTQAHRGGRGLMPENTIPAMLNGVRLGINTLELDTHITADGKVVVSHDGFMSANIMQKPDGSDITKAEEKQHVLYKMTYDSIRMYTEGLKNYPAFPQQQKIKTYKPLLSELIDSVETYTKAHHLKPVYYNIETKSTVAGDNIENPVPAVFVKLLMAVITEKHITDRVIIPSFDVRTLQILHQQMPQVKTAFLVQTGNYESNMKLLGFIPTILSPEQKIVTVDMVTAAHSNHVKVIPWTVNNETDMKALADLKVDGLISDYPDKLVKLFGSYQKQ</sequence>
<name>A0A556MWM7_9SPHI</name>
<dbReference type="PROSITE" id="PS51704">
    <property type="entry name" value="GP_PDE"/>
    <property type="match status" value="1"/>
</dbReference>
<evidence type="ECO:0000256" key="1">
    <source>
        <dbReference type="SAM" id="SignalP"/>
    </source>
</evidence>
<dbReference type="GO" id="GO:0008081">
    <property type="term" value="F:phosphoric diester hydrolase activity"/>
    <property type="evidence" value="ECO:0007669"/>
    <property type="project" value="InterPro"/>
</dbReference>
<evidence type="ECO:0000259" key="2">
    <source>
        <dbReference type="PROSITE" id="PS51704"/>
    </source>
</evidence>
<comment type="caution">
    <text evidence="3">The sequence shown here is derived from an EMBL/GenBank/DDBJ whole genome shotgun (WGS) entry which is preliminary data.</text>
</comment>
<organism evidence="3 4">
    <name type="scientific">Mucilaginibacter corticis</name>
    <dbReference type="NCBI Taxonomy" id="2597670"/>
    <lineage>
        <taxon>Bacteria</taxon>
        <taxon>Pseudomonadati</taxon>
        <taxon>Bacteroidota</taxon>
        <taxon>Sphingobacteriia</taxon>
        <taxon>Sphingobacteriales</taxon>
        <taxon>Sphingobacteriaceae</taxon>
        <taxon>Mucilaginibacter</taxon>
    </lineage>
</organism>
<dbReference type="InterPro" id="IPR030395">
    <property type="entry name" value="GP_PDE_dom"/>
</dbReference>
<accession>A0A556MWM7</accession>
<keyword evidence="1" id="KW-0732">Signal</keyword>
<evidence type="ECO:0000313" key="3">
    <source>
        <dbReference type="EMBL" id="TSJ44330.1"/>
    </source>
</evidence>
<feature type="domain" description="GP-PDE" evidence="2">
    <location>
        <begin position="22"/>
        <end position="290"/>
    </location>
</feature>
<keyword evidence="4" id="KW-1185">Reference proteome</keyword>
<feature type="signal peptide" evidence="1">
    <location>
        <begin position="1"/>
        <end position="18"/>
    </location>
</feature>